<evidence type="ECO:0000313" key="4">
    <source>
        <dbReference type="EMBL" id="RQG99196.1"/>
    </source>
</evidence>
<dbReference type="PANTHER" id="PTHR43818">
    <property type="entry name" value="BCDNA.GH03377"/>
    <property type="match status" value="1"/>
</dbReference>
<dbReference type="Pfam" id="PF01408">
    <property type="entry name" value="GFO_IDH_MocA"/>
    <property type="match status" value="1"/>
</dbReference>
<dbReference type="Gene3D" id="3.40.50.720">
    <property type="entry name" value="NAD(P)-binding Rossmann-like Domain"/>
    <property type="match status" value="1"/>
</dbReference>
<feature type="domain" description="GFO/IDH/MocA-like oxidoreductase" evidence="3">
    <location>
        <begin position="130"/>
        <end position="278"/>
    </location>
</feature>
<reference evidence="4 5" key="1">
    <citation type="submission" date="2018-10" db="EMBL/GenBank/DDBJ databases">
        <title>Natrarchaeobius chitinivorans gen. nov., sp. nov., and Natrarchaeobius haloalkaliphilus sp. nov., alkaliphilic, chitin-utilizing haloarchaea from hypersaline alkaline lakes.</title>
        <authorList>
            <person name="Sorokin D.Y."/>
            <person name="Elcheninov A.G."/>
            <person name="Kostrikina N.A."/>
            <person name="Bale N.J."/>
            <person name="Sinninghe Damste J.S."/>
            <person name="Khijniak T.V."/>
            <person name="Kublanov I.V."/>
            <person name="Toshchakov S.V."/>
        </authorList>
    </citation>
    <scope>NUCLEOTIDE SEQUENCE [LARGE SCALE GENOMIC DNA]</scope>
    <source>
        <strain evidence="4 5">AArcht7</strain>
    </source>
</reference>
<dbReference type="InterPro" id="IPR036291">
    <property type="entry name" value="NAD(P)-bd_dom_sf"/>
</dbReference>
<dbReference type="SUPFAM" id="SSF51735">
    <property type="entry name" value="NAD(P)-binding Rossmann-fold domains"/>
    <property type="match status" value="1"/>
</dbReference>
<dbReference type="Proteomes" id="UP000281431">
    <property type="component" value="Unassembled WGS sequence"/>
</dbReference>
<dbReference type="PANTHER" id="PTHR43818:SF11">
    <property type="entry name" value="BCDNA.GH03377"/>
    <property type="match status" value="1"/>
</dbReference>
<dbReference type="InterPro" id="IPR050463">
    <property type="entry name" value="Gfo/Idh/MocA_oxidrdct_glycsds"/>
</dbReference>
<sequence length="381" mass="41166">MSVEIGIIGAGNRGQKHAAEYASVEGADVVAVADVDDDAARALARDANADTYSDYRDLLADADVDAVSLCVHNNLHRPITVDAADAGCHVFCEKPMASTYADAKAMADAAADAGVHLGVQNNRLFDPETRAARTLIDEGKLGDPYYARGVFSRRRGRPFVDGYGTPSFVSKESAGGGPIIDVGTYVIGQLLYLLGNERTARVSGATFEHTAATYDEELVGDGRERYADRLETSGYDVEDVGLGMAHLEDGSVLSVRAAWHMYLPDDSSALVGTQGGIELEPFRLYTTTADYEATVSLDVEEFERRQTLLESDSGYEMDRSDGQFHHWIDTVRGTVDDAIPTAEIALNSMLVMEGIYLAQEEGRELTADEIAERSESTAIDL</sequence>
<gene>
    <name evidence="4" type="ORF">EA472_15115</name>
</gene>
<name>A0A3N6MW77_NATCH</name>
<protein>
    <submittedName>
        <fullName evidence="4">Gfo/Idh/MocA family oxidoreductase</fullName>
    </submittedName>
</protein>
<dbReference type="GO" id="GO:0016491">
    <property type="term" value="F:oxidoreductase activity"/>
    <property type="evidence" value="ECO:0007669"/>
    <property type="project" value="UniProtKB-KW"/>
</dbReference>
<dbReference type="SUPFAM" id="SSF55347">
    <property type="entry name" value="Glyceraldehyde-3-phosphate dehydrogenase-like, C-terminal domain"/>
    <property type="match status" value="1"/>
</dbReference>
<evidence type="ECO:0000259" key="3">
    <source>
        <dbReference type="Pfam" id="PF22725"/>
    </source>
</evidence>
<dbReference type="AlphaFoldDB" id="A0A3N6MW77"/>
<comment type="caution">
    <text evidence="4">The sequence shown here is derived from an EMBL/GenBank/DDBJ whole genome shotgun (WGS) entry which is preliminary data.</text>
</comment>
<organism evidence="4 5">
    <name type="scientific">Natrarchaeobius chitinivorans</name>
    <dbReference type="NCBI Taxonomy" id="1679083"/>
    <lineage>
        <taxon>Archaea</taxon>
        <taxon>Methanobacteriati</taxon>
        <taxon>Methanobacteriota</taxon>
        <taxon>Stenosarchaea group</taxon>
        <taxon>Halobacteria</taxon>
        <taxon>Halobacteriales</taxon>
        <taxon>Natrialbaceae</taxon>
        <taxon>Natrarchaeobius</taxon>
    </lineage>
</organism>
<dbReference type="Gene3D" id="3.30.360.10">
    <property type="entry name" value="Dihydrodipicolinate Reductase, domain 2"/>
    <property type="match status" value="1"/>
</dbReference>
<evidence type="ECO:0000256" key="1">
    <source>
        <dbReference type="ARBA" id="ARBA00023002"/>
    </source>
</evidence>
<feature type="domain" description="Gfo/Idh/MocA-like oxidoreductase N-terminal" evidence="2">
    <location>
        <begin position="4"/>
        <end position="119"/>
    </location>
</feature>
<keyword evidence="5" id="KW-1185">Reference proteome</keyword>
<proteinExistence type="predicted"/>
<dbReference type="GO" id="GO:0000166">
    <property type="term" value="F:nucleotide binding"/>
    <property type="evidence" value="ECO:0007669"/>
    <property type="project" value="InterPro"/>
</dbReference>
<evidence type="ECO:0000259" key="2">
    <source>
        <dbReference type="Pfam" id="PF01408"/>
    </source>
</evidence>
<dbReference type="OrthoDB" id="25239at2157"/>
<dbReference type="Pfam" id="PF22725">
    <property type="entry name" value="GFO_IDH_MocA_C3"/>
    <property type="match status" value="1"/>
</dbReference>
<dbReference type="EMBL" id="REFZ01000010">
    <property type="protein sequence ID" value="RQG99196.1"/>
    <property type="molecule type" value="Genomic_DNA"/>
</dbReference>
<dbReference type="InterPro" id="IPR000683">
    <property type="entry name" value="Gfo/Idh/MocA-like_OxRdtase_N"/>
</dbReference>
<evidence type="ECO:0000313" key="5">
    <source>
        <dbReference type="Proteomes" id="UP000281431"/>
    </source>
</evidence>
<accession>A0A3N6MW77</accession>
<dbReference type="InterPro" id="IPR055170">
    <property type="entry name" value="GFO_IDH_MocA-like_dom"/>
</dbReference>
<keyword evidence="1" id="KW-0560">Oxidoreductase</keyword>